<evidence type="ECO:0000313" key="5">
    <source>
        <dbReference type="Proteomes" id="UP001163105"/>
    </source>
</evidence>
<sequence>MRILCLHGYGTSGAILRSQLDAFIHRADPTYEFVFLDGEYECPKAHGMGQFVQGPFRCFNESFGPRAIQSSLDHLQNFIDEEGPFDGVIGFSQGGSLALTYLLEEAEVMLANPGTPPTFSFAIFLSTIVAFSPDPDFCSNLLENLTPQDRELLRDFPHDASRNSYATLSAPPERAVFFSGLGKVLDTSLRGGFISSNTSLGLQGLVGRDPEPGTDSSSATAATSGAAPSRRQQTQHDLDEVPRIMHPEIVRPSQRICIPTVHMVGSADDTLLVSMSRMMERLCSTPQLTRSLAHDGGHDVPRKPKDVKALWSAVEWAAREAAKQTW</sequence>
<dbReference type="Proteomes" id="UP001163105">
    <property type="component" value="Unassembled WGS sequence"/>
</dbReference>
<proteinExistence type="predicted"/>
<dbReference type="GO" id="GO:0005634">
    <property type="term" value="C:nucleus"/>
    <property type="evidence" value="ECO:0007669"/>
    <property type="project" value="TreeGrafter"/>
</dbReference>
<feature type="domain" description="Serine hydrolase" evidence="3">
    <location>
        <begin position="224"/>
        <end position="308"/>
    </location>
</feature>
<dbReference type="PANTHER" id="PTHR48070:SF4">
    <property type="entry name" value="ESTERASE ALNB"/>
    <property type="match status" value="1"/>
</dbReference>
<dbReference type="SUPFAM" id="SSF53474">
    <property type="entry name" value="alpha/beta-Hydrolases"/>
    <property type="match status" value="1"/>
</dbReference>
<accession>A0AB34FWL1</accession>
<dbReference type="Pfam" id="PF03959">
    <property type="entry name" value="FSH1"/>
    <property type="match status" value="2"/>
</dbReference>
<feature type="compositionally biased region" description="Low complexity" evidence="2">
    <location>
        <begin position="213"/>
        <end position="229"/>
    </location>
</feature>
<dbReference type="GO" id="GO:0005737">
    <property type="term" value="C:cytoplasm"/>
    <property type="evidence" value="ECO:0007669"/>
    <property type="project" value="TreeGrafter"/>
</dbReference>
<dbReference type="EMBL" id="JAQHRD010000002">
    <property type="protein sequence ID" value="KAJ6443724.1"/>
    <property type="molecule type" value="Genomic_DNA"/>
</dbReference>
<evidence type="ECO:0000256" key="1">
    <source>
        <dbReference type="ARBA" id="ARBA00022801"/>
    </source>
</evidence>
<dbReference type="InterPro" id="IPR005645">
    <property type="entry name" value="FSH-like_dom"/>
</dbReference>
<evidence type="ECO:0000256" key="2">
    <source>
        <dbReference type="SAM" id="MobiDB-lite"/>
    </source>
</evidence>
<evidence type="ECO:0000259" key="3">
    <source>
        <dbReference type="Pfam" id="PF03959"/>
    </source>
</evidence>
<dbReference type="Gene3D" id="3.40.50.1820">
    <property type="entry name" value="alpha/beta hydrolase"/>
    <property type="match status" value="1"/>
</dbReference>
<comment type="caution">
    <text evidence="4">The sequence shown here is derived from an EMBL/GenBank/DDBJ whole genome shotgun (WGS) entry which is preliminary data.</text>
</comment>
<dbReference type="AlphaFoldDB" id="A0AB34FWL1"/>
<name>A0AB34FWL1_9HYPO</name>
<dbReference type="GO" id="GO:0019748">
    <property type="term" value="P:secondary metabolic process"/>
    <property type="evidence" value="ECO:0007669"/>
    <property type="project" value="TreeGrafter"/>
</dbReference>
<evidence type="ECO:0000313" key="4">
    <source>
        <dbReference type="EMBL" id="KAJ6443724.1"/>
    </source>
</evidence>
<feature type="domain" description="Serine hydrolase" evidence="3">
    <location>
        <begin position="1"/>
        <end position="129"/>
    </location>
</feature>
<reference evidence="4" key="1">
    <citation type="submission" date="2023-01" db="EMBL/GenBank/DDBJ databases">
        <title>The growth and conidiation of Purpureocillium lavendulum are regulated by nitrogen source and histone H3K14 acetylation.</title>
        <authorList>
            <person name="Tang P."/>
            <person name="Han J."/>
            <person name="Zhang C."/>
            <person name="Tang P."/>
            <person name="Qi F."/>
            <person name="Zhang K."/>
            <person name="Liang L."/>
        </authorList>
    </citation>
    <scope>NUCLEOTIDE SEQUENCE</scope>
    <source>
        <strain evidence="4">YMF1.00683</strain>
    </source>
</reference>
<dbReference type="PANTHER" id="PTHR48070">
    <property type="entry name" value="ESTERASE OVCA2"/>
    <property type="match status" value="1"/>
</dbReference>
<keyword evidence="1" id="KW-0378">Hydrolase</keyword>
<dbReference type="GO" id="GO:0016787">
    <property type="term" value="F:hydrolase activity"/>
    <property type="evidence" value="ECO:0007669"/>
    <property type="project" value="UniProtKB-KW"/>
</dbReference>
<keyword evidence="5" id="KW-1185">Reference proteome</keyword>
<protein>
    <submittedName>
        <fullName evidence="4">Polysaccharide deacetylase</fullName>
    </submittedName>
</protein>
<dbReference type="InterPro" id="IPR050593">
    <property type="entry name" value="LovG"/>
</dbReference>
<dbReference type="InterPro" id="IPR029058">
    <property type="entry name" value="AB_hydrolase_fold"/>
</dbReference>
<feature type="region of interest" description="Disordered" evidence="2">
    <location>
        <begin position="201"/>
        <end position="240"/>
    </location>
</feature>
<organism evidence="4 5">
    <name type="scientific">Purpureocillium lavendulum</name>
    <dbReference type="NCBI Taxonomy" id="1247861"/>
    <lineage>
        <taxon>Eukaryota</taxon>
        <taxon>Fungi</taxon>
        <taxon>Dikarya</taxon>
        <taxon>Ascomycota</taxon>
        <taxon>Pezizomycotina</taxon>
        <taxon>Sordariomycetes</taxon>
        <taxon>Hypocreomycetidae</taxon>
        <taxon>Hypocreales</taxon>
        <taxon>Ophiocordycipitaceae</taxon>
        <taxon>Purpureocillium</taxon>
    </lineage>
</organism>
<gene>
    <name evidence="4" type="ORF">O9K51_02109</name>
</gene>